<sequence>MKIFGNKINWLSHFIELVVVIIGITVAFTINKWSESRGEKELEVSILKSLQSELQKDIDVYKDHQIPRNKLNAGYIEGLSSIIDSNDLEHDSLYFYLDRFMRFNNWRITRSTYESLKSTNRMDIISNFELKKNVIALYEHRSGQNDFVIDLNKNFLTKMQDYLIKNSSLYFQENTTDLAFLRDREFRNLLANWLNLTKGKIKEFEITLEACEQLHQAVTAEIQRHE</sequence>
<feature type="transmembrane region" description="Helical" evidence="1">
    <location>
        <begin position="12"/>
        <end position="30"/>
    </location>
</feature>
<keyword evidence="1" id="KW-0472">Membrane</keyword>
<evidence type="ECO:0000313" key="3">
    <source>
        <dbReference type="Proteomes" id="UP001172082"/>
    </source>
</evidence>
<evidence type="ECO:0000313" key="2">
    <source>
        <dbReference type="EMBL" id="MDN5204846.1"/>
    </source>
</evidence>
<keyword evidence="1" id="KW-0812">Transmembrane</keyword>
<comment type="caution">
    <text evidence="2">The sequence shown here is derived from an EMBL/GenBank/DDBJ whole genome shotgun (WGS) entry which is preliminary data.</text>
</comment>
<dbReference type="EMBL" id="JAUJEA010000013">
    <property type="protein sequence ID" value="MDN5204846.1"/>
    <property type="molecule type" value="Genomic_DNA"/>
</dbReference>
<dbReference type="Proteomes" id="UP001172082">
    <property type="component" value="Unassembled WGS sequence"/>
</dbReference>
<organism evidence="2 3">
    <name type="scientific">Splendidivirga corallicola</name>
    <dbReference type="NCBI Taxonomy" id="3051826"/>
    <lineage>
        <taxon>Bacteria</taxon>
        <taxon>Pseudomonadati</taxon>
        <taxon>Bacteroidota</taxon>
        <taxon>Cytophagia</taxon>
        <taxon>Cytophagales</taxon>
        <taxon>Splendidivirgaceae</taxon>
        <taxon>Splendidivirga</taxon>
    </lineage>
</organism>
<accession>A0ABT8KVP1</accession>
<dbReference type="RefSeq" id="WP_346754870.1">
    <property type="nucleotide sequence ID" value="NZ_JAUJEA010000013.1"/>
</dbReference>
<protein>
    <submittedName>
        <fullName evidence="2">Uncharacterized protein</fullName>
    </submittedName>
</protein>
<reference evidence="2" key="1">
    <citation type="submission" date="2023-06" db="EMBL/GenBank/DDBJ databases">
        <title>Genomic of Parafulvivirga corallium.</title>
        <authorList>
            <person name="Wang G."/>
        </authorList>
    </citation>
    <scope>NUCLEOTIDE SEQUENCE</scope>
    <source>
        <strain evidence="2">BMA10</strain>
    </source>
</reference>
<evidence type="ECO:0000256" key="1">
    <source>
        <dbReference type="SAM" id="Phobius"/>
    </source>
</evidence>
<proteinExistence type="predicted"/>
<gene>
    <name evidence="2" type="ORF">QQ008_25875</name>
</gene>
<keyword evidence="1" id="KW-1133">Transmembrane helix</keyword>
<keyword evidence="3" id="KW-1185">Reference proteome</keyword>
<name>A0ABT8KVP1_9BACT</name>